<dbReference type="SUPFAM" id="SSF88659">
    <property type="entry name" value="Sigma3 and sigma4 domains of RNA polymerase sigma factors"/>
    <property type="match status" value="1"/>
</dbReference>
<dbReference type="Pfam" id="PF08281">
    <property type="entry name" value="Sigma70_r4_2"/>
    <property type="match status" value="1"/>
</dbReference>
<dbReference type="SUPFAM" id="SSF88946">
    <property type="entry name" value="Sigma2 domain of RNA polymerase sigma factors"/>
    <property type="match status" value="1"/>
</dbReference>
<gene>
    <name evidence="7" type="ORF">ACFQ4C_22195</name>
</gene>
<proteinExistence type="inferred from homology"/>
<reference evidence="8" key="1">
    <citation type="journal article" date="2019" name="Int. J. Syst. Evol. Microbiol.">
        <title>The Global Catalogue of Microorganisms (GCM) 10K type strain sequencing project: providing services to taxonomists for standard genome sequencing and annotation.</title>
        <authorList>
            <consortium name="The Broad Institute Genomics Platform"/>
            <consortium name="The Broad Institute Genome Sequencing Center for Infectious Disease"/>
            <person name="Wu L."/>
            <person name="Ma J."/>
        </authorList>
    </citation>
    <scope>NUCLEOTIDE SEQUENCE [LARGE SCALE GENOMIC DNA]</scope>
    <source>
        <strain evidence="8">CCUG 55608</strain>
    </source>
</reference>
<dbReference type="Proteomes" id="UP001597116">
    <property type="component" value="Unassembled WGS sequence"/>
</dbReference>
<dbReference type="InterPro" id="IPR013249">
    <property type="entry name" value="RNA_pol_sigma70_r4_t2"/>
</dbReference>
<dbReference type="InterPro" id="IPR007627">
    <property type="entry name" value="RNA_pol_sigma70_r2"/>
</dbReference>
<dbReference type="PANTHER" id="PTHR43133:SF46">
    <property type="entry name" value="RNA POLYMERASE SIGMA-70 FACTOR ECF SUBFAMILY"/>
    <property type="match status" value="1"/>
</dbReference>
<dbReference type="CDD" id="cd06171">
    <property type="entry name" value="Sigma70_r4"/>
    <property type="match status" value="1"/>
</dbReference>
<dbReference type="RefSeq" id="WP_310586629.1">
    <property type="nucleotide sequence ID" value="NZ_CP110973.1"/>
</dbReference>
<evidence type="ECO:0000259" key="5">
    <source>
        <dbReference type="Pfam" id="PF04542"/>
    </source>
</evidence>
<feature type="domain" description="RNA polymerase sigma-70 region 2" evidence="5">
    <location>
        <begin position="104"/>
        <end position="170"/>
    </location>
</feature>
<dbReference type="InterPro" id="IPR014284">
    <property type="entry name" value="RNA_pol_sigma-70_dom"/>
</dbReference>
<sequence length="270" mass="31158">MPVACFDYTGQFSSLARSLAPLRIGYFLRSRKENRILTDLGPAIWSGFFFEKILGFVQPDRAWLASCYCKRSLTCMIRRLLGYSTETQLIAALQRADSRAQKTLFDRYSSKMLTVCVRYVSNRYEAEEILMDGFMRIFEKIGQYKNEGSFEGWIRRIMVNESLMYLRRNKQWRSEIALEDAPVETDAVYADQNLLADDLLNLLEELPAGYKTVFNLYAIEGYSHAEIADVLGITESTSKSQLHRARAFLQRLVAQAEVKKKSISYEQSSY</sequence>
<evidence type="ECO:0000256" key="4">
    <source>
        <dbReference type="ARBA" id="ARBA00023163"/>
    </source>
</evidence>
<keyword evidence="2" id="KW-0805">Transcription regulation</keyword>
<dbReference type="InterPro" id="IPR013325">
    <property type="entry name" value="RNA_pol_sigma_r2"/>
</dbReference>
<evidence type="ECO:0000259" key="6">
    <source>
        <dbReference type="Pfam" id="PF08281"/>
    </source>
</evidence>
<dbReference type="InterPro" id="IPR036388">
    <property type="entry name" value="WH-like_DNA-bd_sf"/>
</dbReference>
<comment type="similarity">
    <text evidence="1">Belongs to the sigma-70 factor family. ECF subfamily.</text>
</comment>
<dbReference type="EMBL" id="JBHTLP010000019">
    <property type="protein sequence ID" value="MFD1143853.1"/>
    <property type="molecule type" value="Genomic_DNA"/>
</dbReference>
<name>A0ABW3QI85_9BACT</name>
<dbReference type="InterPro" id="IPR013324">
    <property type="entry name" value="RNA_pol_sigma_r3/r4-like"/>
</dbReference>
<dbReference type="PANTHER" id="PTHR43133">
    <property type="entry name" value="RNA POLYMERASE ECF-TYPE SIGMA FACTO"/>
    <property type="match status" value="1"/>
</dbReference>
<evidence type="ECO:0000256" key="2">
    <source>
        <dbReference type="ARBA" id="ARBA00023015"/>
    </source>
</evidence>
<dbReference type="Gene3D" id="1.10.1740.10">
    <property type="match status" value="1"/>
</dbReference>
<keyword evidence="8" id="KW-1185">Reference proteome</keyword>
<keyword evidence="4" id="KW-0804">Transcription</keyword>
<accession>A0ABW3QI85</accession>
<organism evidence="7 8">
    <name type="scientific">Larkinella insperata</name>
    <dbReference type="NCBI Taxonomy" id="332158"/>
    <lineage>
        <taxon>Bacteria</taxon>
        <taxon>Pseudomonadati</taxon>
        <taxon>Bacteroidota</taxon>
        <taxon>Cytophagia</taxon>
        <taxon>Cytophagales</taxon>
        <taxon>Spirosomataceae</taxon>
        <taxon>Larkinella</taxon>
    </lineage>
</organism>
<feature type="domain" description="RNA polymerase sigma factor 70 region 4 type 2" evidence="6">
    <location>
        <begin position="198"/>
        <end position="249"/>
    </location>
</feature>
<protein>
    <submittedName>
        <fullName evidence="7">RNA polymerase sigma factor</fullName>
    </submittedName>
</protein>
<keyword evidence="3" id="KW-0731">Sigma factor</keyword>
<evidence type="ECO:0000256" key="1">
    <source>
        <dbReference type="ARBA" id="ARBA00010641"/>
    </source>
</evidence>
<dbReference type="Pfam" id="PF04542">
    <property type="entry name" value="Sigma70_r2"/>
    <property type="match status" value="1"/>
</dbReference>
<evidence type="ECO:0000313" key="8">
    <source>
        <dbReference type="Proteomes" id="UP001597116"/>
    </source>
</evidence>
<dbReference type="InterPro" id="IPR039425">
    <property type="entry name" value="RNA_pol_sigma-70-like"/>
</dbReference>
<comment type="caution">
    <text evidence="7">The sequence shown here is derived from an EMBL/GenBank/DDBJ whole genome shotgun (WGS) entry which is preliminary data.</text>
</comment>
<evidence type="ECO:0000313" key="7">
    <source>
        <dbReference type="EMBL" id="MFD1143853.1"/>
    </source>
</evidence>
<dbReference type="Gene3D" id="1.10.10.10">
    <property type="entry name" value="Winged helix-like DNA-binding domain superfamily/Winged helix DNA-binding domain"/>
    <property type="match status" value="1"/>
</dbReference>
<evidence type="ECO:0000256" key="3">
    <source>
        <dbReference type="ARBA" id="ARBA00023082"/>
    </source>
</evidence>
<dbReference type="NCBIfam" id="TIGR02937">
    <property type="entry name" value="sigma70-ECF"/>
    <property type="match status" value="1"/>
</dbReference>